<evidence type="ECO:0000313" key="1">
    <source>
        <dbReference type="EMBL" id="GBP18941.1"/>
    </source>
</evidence>
<comment type="caution">
    <text evidence="1">The sequence shown here is derived from an EMBL/GenBank/DDBJ whole genome shotgun (WGS) entry which is preliminary data.</text>
</comment>
<dbReference type="EMBL" id="BGZK01000102">
    <property type="protein sequence ID" value="GBP18941.1"/>
    <property type="molecule type" value="Genomic_DNA"/>
</dbReference>
<reference evidence="1 2" key="1">
    <citation type="journal article" date="2019" name="Commun. Biol.">
        <title>The bagworm genome reveals a unique fibroin gene that provides high tensile strength.</title>
        <authorList>
            <person name="Kono N."/>
            <person name="Nakamura H."/>
            <person name="Ohtoshi R."/>
            <person name="Tomita M."/>
            <person name="Numata K."/>
            <person name="Arakawa K."/>
        </authorList>
    </citation>
    <scope>NUCLEOTIDE SEQUENCE [LARGE SCALE GENOMIC DNA]</scope>
</reference>
<keyword evidence="1" id="KW-0407">Ion channel</keyword>
<gene>
    <name evidence="1" type="primary">slo</name>
    <name evidence="1" type="ORF">EVAR_20473_1</name>
</gene>
<dbReference type="AlphaFoldDB" id="A0A4C1TY07"/>
<dbReference type="Proteomes" id="UP000299102">
    <property type="component" value="Unassembled WGS sequence"/>
</dbReference>
<name>A0A4C1TY07_EUMVA</name>
<dbReference type="STRING" id="151549.A0A4C1TY07"/>
<dbReference type="GO" id="GO:0034220">
    <property type="term" value="P:monoatomic ion transmembrane transport"/>
    <property type="evidence" value="ECO:0007669"/>
    <property type="project" value="UniProtKB-KW"/>
</dbReference>
<proteinExistence type="predicted"/>
<protein>
    <submittedName>
        <fullName evidence="1">Calcium-activated potassium channel slowpoke</fullName>
    </submittedName>
</protein>
<dbReference type="OrthoDB" id="7326583at2759"/>
<organism evidence="1 2">
    <name type="scientific">Eumeta variegata</name>
    <name type="common">Bagworm moth</name>
    <name type="synonym">Eumeta japonica</name>
    <dbReference type="NCBI Taxonomy" id="151549"/>
    <lineage>
        <taxon>Eukaryota</taxon>
        <taxon>Metazoa</taxon>
        <taxon>Ecdysozoa</taxon>
        <taxon>Arthropoda</taxon>
        <taxon>Hexapoda</taxon>
        <taxon>Insecta</taxon>
        <taxon>Pterygota</taxon>
        <taxon>Neoptera</taxon>
        <taxon>Endopterygota</taxon>
        <taxon>Lepidoptera</taxon>
        <taxon>Glossata</taxon>
        <taxon>Ditrysia</taxon>
        <taxon>Tineoidea</taxon>
        <taxon>Psychidae</taxon>
        <taxon>Oiketicinae</taxon>
        <taxon>Eumeta</taxon>
    </lineage>
</organism>
<accession>A0A4C1TY07</accession>
<keyword evidence="2" id="KW-1185">Reference proteome</keyword>
<sequence>MFYLVKLTDEFKRERKGRARSRGARSDLLTADFRKEPDLELEGLLKRHYTTVEFFQGTMMNAVDLERVKGRTVPRSLTAPSRQETARPGARGPLQAALYYCGILSRHHYESDRPPARESKYRRGASRGAGCAAPAVPPCPASARARARVPSAVCPRCRVARACSPCVSLSY</sequence>
<keyword evidence="1" id="KW-0813">Transport</keyword>
<keyword evidence="1" id="KW-0406">Ion transport</keyword>
<evidence type="ECO:0000313" key="2">
    <source>
        <dbReference type="Proteomes" id="UP000299102"/>
    </source>
</evidence>